<feature type="domain" description="PPIase FKBP-type" evidence="7">
    <location>
        <begin position="123"/>
        <end position="208"/>
    </location>
</feature>
<dbReference type="Gene3D" id="1.10.287.460">
    <property type="entry name" value="Peptidyl-prolyl cis-trans isomerase, FKBP-type, N-terminal domain"/>
    <property type="match status" value="1"/>
</dbReference>
<dbReference type="OrthoDB" id="9814548at2"/>
<organism evidence="8 9">
    <name type="scientific">Flavobacterium sediminis</name>
    <dbReference type="NCBI Taxonomy" id="2201181"/>
    <lineage>
        <taxon>Bacteria</taxon>
        <taxon>Pseudomonadati</taxon>
        <taxon>Bacteroidota</taxon>
        <taxon>Flavobacteriia</taxon>
        <taxon>Flavobacteriales</taxon>
        <taxon>Flavobacteriaceae</taxon>
        <taxon>Flavobacterium</taxon>
    </lineage>
</organism>
<dbReference type="InterPro" id="IPR000774">
    <property type="entry name" value="PPIase_FKBP_N"/>
</dbReference>
<proteinExistence type="inferred from homology"/>
<dbReference type="Gene3D" id="3.10.50.40">
    <property type="match status" value="1"/>
</dbReference>
<evidence type="ECO:0000313" key="9">
    <source>
        <dbReference type="Proteomes" id="UP000245429"/>
    </source>
</evidence>
<dbReference type="Proteomes" id="UP000245429">
    <property type="component" value="Chromosome"/>
</dbReference>
<accession>A0A2U8QSB5</accession>
<dbReference type="SUPFAM" id="SSF54534">
    <property type="entry name" value="FKBP-like"/>
    <property type="match status" value="1"/>
</dbReference>
<evidence type="ECO:0000256" key="4">
    <source>
        <dbReference type="ARBA" id="ARBA00023235"/>
    </source>
</evidence>
<comment type="catalytic activity">
    <reaction evidence="1 5 6">
        <text>[protein]-peptidylproline (omega=180) = [protein]-peptidylproline (omega=0)</text>
        <dbReference type="Rhea" id="RHEA:16237"/>
        <dbReference type="Rhea" id="RHEA-COMP:10747"/>
        <dbReference type="Rhea" id="RHEA-COMP:10748"/>
        <dbReference type="ChEBI" id="CHEBI:83833"/>
        <dbReference type="ChEBI" id="CHEBI:83834"/>
        <dbReference type="EC" id="5.2.1.8"/>
    </reaction>
</comment>
<dbReference type="InterPro" id="IPR046357">
    <property type="entry name" value="PPIase_dom_sf"/>
</dbReference>
<keyword evidence="9" id="KW-1185">Reference proteome</keyword>
<evidence type="ECO:0000256" key="5">
    <source>
        <dbReference type="PROSITE-ProRule" id="PRU00277"/>
    </source>
</evidence>
<keyword evidence="3 5" id="KW-0697">Rotamase</keyword>
<dbReference type="PANTHER" id="PTHR43811">
    <property type="entry name" value="FKBP-TYPE PEPTIDYL-PROLYL CIS-TRANS ISOMERASE FKPA"/>
    <property type="match status" value="1"/>
</dbReference>
<gene>
    <name evidence="8" type="ORF">DI487_02005</name>
</gene>
<sequence length="209" mass="23446">MNISELLGTIGKTEEQDKISYSAGVVMGLSLKDNGFDEVSYDDFVDGLKSVYSNSYPKISQKRAIEIFNNYITLLREEMKEQNAAEGLKFLEENGKRPEVITLPSGVQYEILVEGNGKTPVVTDDVRVLYEGYLLDKTVFDSTKDIGSFDINIGETISGWQQVLPLMNEGARWKVYIPHQYAYGEEGAAPMIQPNSTLVFIIELLQILE</sequence>
<dbReference type="InterPro" id="IPR036944">
    <property type="entry name" value="PPIase_FKBP_N_sf"/>
</dbReference>
<protein>
    <recommendedName>
        <fullName evidence="6">Peptidyl-prolyl cis-trans isomerase</fullName>
        <ecNumber evidence="6">5.2.1.8</ecNumber>
    </recommendedName>
</protein>
<dbReference type="EMBL" id="CP029463">
    <property type="protein sequence ID" value="AWM12766.1"/>
    <property type="molecule type" value="Genomic_DNA"/>
</dbReference>
<dbReference type="Pfam" id="PF01346">
    <property type="entry name" value="FKBP_N"/>
    <property type="match status" value="1"/>
</dbReference>
<dbReference type="KEGG" id="fse:DI487_02005"/>
<dbReference type="Pfam" id="PF00254">
    <property type="entry name" value="FKBP_C"/>
    <property type="match status" value="1"/>
</dbReference>
<dbReference type="GO" id="GO:0003755">
    <property type="term" value="F:peptidyl-prolyl cis-trans isomerase activity"/>
    <property type="evidence" value="ECO:0007669"/>
    <property type="project" value="UniProtKB-UniRule"/>
</dbReference>
<evidence type="ECO:0000256" key="3">
    <source>
        <dbReference type="ARBA" id="ARBA00023110"/>
    </source>
</evidence>
<name>A0A2U8QSB5_9FLAO</name>
<dbReference type="PANTHER" id="PTHR43811:SF19">
    <property type="entry name" value="39 KDA FK506-BINDING NUCLEAR PROTEIN"/>
    <property type="match status" value="1"/>
</dbReference>
<keyword evidence="4 5" id="KW-0413">Isomerase</keyword>
<dbReference type="AlphaFoldDB" id="A0A2U8QSB5"/>
<comment type="similarity">
    <text evidence="2 6">Belongs to the FKBP-type PPIase family.</text>
</comment>
<evidence type="ECO:0000313" key="8">
    <source>
        <dbReference type="EMBL" id="AWM12766.1"/>
    </source>
</evidence>
<evidence type="ECO:0000259" key="7">
    <source>
        <dbReference type="PROSITE" id="PS50059"/>
    </source>
</evidence>
<evidence type="ECO:0000256" key="1">
    <source>
        <dbReference type="ARBA" id="ARBA00000971"/>
    </source>
</evidence>
<reference evidence="8 9" key="1">
    <citation type="submission" date="2018-05" db="EMBL/GenBank/DDBJ databases">
        <title>Flavobacterium sp. MEBiC07310.</title>
        <authorList>
            <person name="Baek K."/>
        </authorList>
    </citation>
    <scope>NUCLEOTIDE SEQUENCE [LARGE SCALE GENOMIC DNA]</scope>
    <source>
        <strain evidence="8 9">MEBiC07310</strain>
    </source>
</reference>
<dbReference type="InterPro" id="IPR001179">
    <property type="entry name" value="PPIase_FKBP_dom"/>
</dbReference>
<evidence type="ECO:0000256" key="2">
    <source>
        <dbReference type="ARBA" id="ARBA00006577"/>
    </source>
</evidence>
<dbReference type="PROSITE" id="PS50059">
    <property type="entry name" value="FKBP_PPIASE"/>
    <property type="match status" value="1"/>
</dbReference>
<dbReference type="EC" id="5.2.1.8" evidence="6"/>
<evidence type="ECO:0000256" key="6">
    <source>
        <dbReference type="RuleBase" id="RU003915"/>
    </source>
</evidence>
<dbReference type="GO" id="GO:0006457">
    <property type="term" value="P:protein folding"/>
    <property type="evidence" value="ECO:0007669"/>
    <property type="project" value="InterPro"/>
</dbReference>
<dbReference type="RefSeq" id="WP_109568175.1">
    <property type="nucleotide sequence ID" value="NZ_CP029463.1"/>
</dbReference>